<accession>A0A1X1Z1F9</accession>
<organism evidence="1 2">
    <name type="scientific">Mycobacterium nebraskense</name>
    <dbReference type="NCBI Taxonomy" id="244292"/>
    <lineage>
        <taxon>Bacteria</taxon>
        <taxon>Bacillati</taxon>
        <taxon>Actinomycetota</taxon>
        <taxon>Actinomycetes</taxon>
        <taxon>Mycobacteriales</taxon>
        <taxon>Mycobacteriaceae</taxon>
        <taxon>Mycobacterium</taxon>
    </lineage>
</organism>
<evidence type="ECO:0000313" key="1">
    <source>
        <dbReference type="EMBL" id="ORW17173.1"/>
    </source>
</evidence>
<dbReference type="SUPFAM" id="SSF140453">
    <property type="entry name" value="EsxAB dimer-like"/>
    <property type="match status" value="1"/>
</dbReference>
<reference evidence="1 2" key="1">
    <citation type="submission" date="2016-01" db="EMBL/GenBank/DDBJ databases">
        <title>The new phylogeny of the genus Mycobacterium.</title>
        <authorList>
            <person name="Tarcisio F."/>
            <person name="Conor M."/>
            <person name="Antonella G."/>
            <person name="Elisabetta G."/>
            <person name="Giulia F.S."/>
            <person name="Sara T."/>
            <person name="Anna F."/>
            <person name="Clotilde B."/>
            <person name="Roberto B."/>
            <person name="Veronica D.S."/>
            <person name="Fabio R."/>
            <person name="Monica P."/>
            <person name="Olivier J."/>
            <person name="Enrico T."/>
            <person name="Nicola S."/>
        </authorList>
    </citation>
    <scope>NUCLEOTIDE SEQUENCE [LARGE SCALE GENOMIC DNA]</scope>
    <source>
        <strain evidence="1 2">DSM 44803</strain>
    </source>
</reference>
<dbReference type="EMBL" id="LQPH01000154">
    <property type="protein sequence ID" value="ORW17173.1"/>
    <property type="molecule type" value="Genomic_DNA"/>
</dbReference>
<keyword evidence="2" id="KW-1185">Reference proteome</keyword>
<dbReference type="OrthoDB" id="4629291at2"/>
<evidence type="ECO:0000313" key="2">
    <source>
        <dbReference type="Proteomes" id="UP000193781"/>
    </source>
</evidence>
<dbReference type="Proteomes" id="UP000193781">
    <property type="component" value="Unassembled WGS sequence"/>
</dbReference>
<sequence>MAVFQTQSSRMRQVAATLDRVRNDVLAGLANYESMNQNLNGTGFIGTASMASLHTTADVATTGRQVSQRFQSVIDQINAGAAQYEAANDANRAALSNVGVHQV</sequence>
<dbReference type="RefSeq" id="WP_085165142.1">
    <property type="nucleotide sequence ID" value="NZ_LQPH01000154.1"/>
</dbReference>
<dbReference type="AlphaFoldDB" id="A0A1X1Z1F9"/>
<comment type="caution">
    <text evidence="1">The sequence shown here is derived from an EMBL/GenBank/DDBJ whole genome shotgun (WGS) entry which is preliminary data.</text>
</comment>
<protein>
    <submittedName>
        <fullName evidence="1">Uncharacterized protein</fullName>
    </submittedName>
</protein>
<dbReference type="InterPro" id="IPR036689">
    <property type="entry name" value="ESAT-6-like_sf"/>
</dbReference>
<dbReference type="Gene3D" id="1.10.287.1060">
    <property type="entry name" value="ESAT-6-like"/>
    <property type="match status" value="1"/>
</dbReference>
<name>A0A1X1Z1F9_9MYCO</name>
<proteinExistence type="predicted"/>
<gene>
    <name evidence="1" type="ORF">AWC17_13315</name>
</gene>